<dbReference type="AlphaFoldDB" id="A0AAV0ID51"/>
<name>A0AAV0ID51_9ROSI</name>
<feature type="compositionally biased region" description="Basic residues" evidence="7">
    <location>
        <begin position="49"/>
        <end position="59"/>
    </location>
</feature>
<keyword evidence="8" id="KW-1133">Transmembrane helix</keyword>
<dbReference type="InterPro" id="IPR024709">
    <property type="entry name" value="FucosylTrfase_pln"/>
</dbReference>
<dbReference type="GO" id="GO:0006004">
    <property type="term" value="P:fucose metabolic process"/>
    <property type="evidence" value="ECO:0007669"/>
    <property type="project" value="UniProtKB-KW"/>
</dbReference>
<evidence type="ECO:0000313" key="10">
    <source>
        <dbReference type="Proteomes" id="UP001154282"/>
    </source>
</evidence>
<keyword evidence="8" id="KW-0812">Transmembrane</keyword>
<sequence>MAINTATKAKSHNAAAGGGGGGGTAVSDGDSNSSPSPPPSPPPPPPPRHFGRRRSRSSKFRKDSFPAAAGVFLRWNFRYLLFLPLLYISGLIMCVGPFSTALLALGRGSAPGAVYRSHELFERLWPDITADNSTAIQLASVWQYKRRFKVQRPCPNSSIPATKRRYAWTGESSGASGYLIVNANGGLNQQRSAICNAVAVAGLLNAALVIPQFDFNRVWKDRSEFGDIYDLDHFISVLEKHVKVVKALPDEVMRKYDYNMTSIHTIRVPPWAPAKYYTGQIYPVLREHGVVRFAPFANRLAMSVPAHIQLLRCITNYKALRFALPVSTLAEKLVNRMVEKSTKNGGKYVSIHLRFEEDMVAFSCCIYDGGAAERYELASFREAEWKEKFKRKDREVNPGLNRIDGKCPLTPLEVGLLLRGMGFDNTTSIYIASGKIYQADRHLKPLLRMFPLLYFKETLATAEELAPFKGYSSRLAALDYTVCLYSEVFVTTQGGNFPHFLMGHRRFLFDGHAKTINPDKRKLAVLLQEKTISWKGFKDEMQVVLEESDRKGMMVPRVKKINRKTSIYKYPLPECSCLQAQNSSHRLSNNHQGSDLLASQHKSTR</sequence>
<dbReference type="InterPro" id="IPR019378">
    <property type="entry name" value="GDP-Fuc_O-FucTrfase"/>
</dbReference>
<dbReference type="GO" id="GO:0016757">
    <property type="term" value="F:glycosyltransferase activity"/>
    <property type="evidence" value="ECO:0007669"/>
    <property type="project" value="UniProtKB-KW"/>
</dbReference>
<feature type="transmembrane region" description="Helical" evidence="8">
    <location>
        <begin position="79"/>
        <end position="105"/>
    </location>
</feature>
<dbReference type="CDD" id="cd11299">
    <property type="entry name" value="O-FucT_plant"/>
    <property type="match status" value="1"/>
</dbReference>
<evidence type="ECO:0000256" key="7">
    <source>
        <dbReference type="SAM" id="MobiDB-lite"/>
    </source>
</evidence>
<evidence type="ECO:0000256" key="3">
    <source>
        <dbReference type="ARBA" id="ARBA00022679"/>
    </source>
</evidence>
<proteinExistence type="inferred from homology"/>
<comment type="similarity">
    <text evidence="1">Belongs to the glycosyltransferase GT106 family.</text>
</comment>
<keyword evidence="8" id="KW-0472">Membrane</keyword>
<dbReference type="PANTHER" id="PTHR31288:SF8">
    <property type="entry name" value="O-FUCOSYLTRANSFERASE 10-RELATED"/>
    <property type="match status" value="1"/>
</dbReference>
<keyword evidence="2" id="KW-0328">Glycosyltransferase</keyword>
<keyword evidence="4" id="KW-0294">Fucose metabolism</keyword>
<dbReference type="Proteomes" id="UP001154282">
    <property type="component" value="Unassembled WGS sequence"/>
</dbReference>
<evidence type="ECO:0000256" key="8">
    <source>
        <dbReference type="SAM" id="Phobius"/>
    </source>
</evidence>
<dbReference type="PANTHER" id="PTHR31288">
    <property type="entry name" value="O-FUCOSYLTRANSFERASE FAMILY PROTEIN"/>
    <property type="match status" value="1"/>
</dbReference>
<evidence type="ECO:0000256" key="4">
    <source>
        <dbReference type="ARBA" id="ARBA00023253"/>
    </source>
</evidence>
<evidence type="ECO:0000256" key="6">
    <source>
        <dbReference type="ARBA" id="ARBA00030350"/>
    </source>
</evidence>
<keyword evidence="10" id="KW-1185">Reference proteome</keyword>
<reference evidence="9" key="1">
    <citation type="submission" date="2022-08" db="EMBL/GenBank/DDBJ databases">
        <authorList>
            <person name="Gutierrez-Valencia J."/>
        </authorList>
    </citation>
    <scope>NUCLEOTIDE SEQUENCE</scope>
</reference>
<protein>
    <recommendedName>
        <fullName evidence="6">O-fucosyltransferase family protein</fullName>
    </recommendedName>
</protein>
<evidence type="ECO:0000313" key="9">
    <source>
        <dbReference type="EMBL" id="CAI0395530.1"/>
    </source>
</evidence>
<organism evidence="9 10">
    <name type="scientific">Linum tenue</name>
    <dbReference type="NCBI Taxonomy" id="586396"/>
    <lineage>
        <taxon>Eukaryota</taxon>
        <taxon>Viridiplantae</taxon>
        <taxon>Streptophyta</taxon>
        <taxon>Embryophyta</taxon>
        <taxon>Tracheophyta</taxon>
        <taxon>Spermatophyta</taxon>
        <taxon>Magnoliopsida</taxon>
        <taxon>eudicotyledons</taxon>
        <taxon>Gunneridae</taxon>
        <taxon>Pentapetalae</taxon>
        <taxon>rosids</taxon>
        <taxon>fabids</taxon>
        <taxon>Malpighiales</taxon>
        <taxon>Linaceae</taxon>
        <taxon>Linum</taxon>
    </lineage>
</organism>
<feature type="region of interest" description="Disordered" evidence="7">
    <location>
        <begin position="1"/>
        <end position="61"/>
    </location>
</feature>
<feature type="compositionally biased region" description="Pro residues" evidence="7">
    <location>
        <begin position="35"/>
        <end position="48"/>
    </location>
</feature>
<evidence type="ECO:0000256" key="2">
    <source>
        <dbReference type="ARBA" id="ARBA00022676"/>
    </source>
</evidence>
<accession>A0AAV0ID51</accession>
<keyword evidence="5" id="KW-0119">Carbohydrate metabolism</keyword>
<feature type="region of interest" description="Disordered" evidence="7">
    <location>
        <begin position="586"/>
        <end position="605"/>
    </location>
</feature>
<keyword evidence="3" id="KW-0808">Transferase</keyword>
<dbReference type="PIRSF" id="PIRSF009360">
    <property type="entry name" value="UCP009360"/>
    <property type="match status" value="1"/>
</dbReference>
<evidence type="ECO:0000256" key="5">
    <source>
        <dbReference type="ARBA" id="ARBA00023277"/>
    </source>
</evidence>
<dbReference type="Pfam" id="PF10250">
    <property type="entry name" value="O-FucT"/>
    <property type="match status" value="1"/>
</dbReference>
<gene>
    <name evidence="9" type="ORF">LITE_LOCUS8744</name>
</gene>
<dbReference type="EMBL" id="CAMGYJ010000003">
    <property type="protein sequence ID" value="CAI0395530.1"/>
    <property type="molecule type" value="Genomic_DNA"/>
</dbReference>
<evidence type="ECO:0000256" key="1">
    <source>
        <dbReference type="ARBA" id="ARBA00007737"/>
    </source>
</evidence>
<comment type="caution">
    <text evidence="9">The sequence shown here is derived from an EMBL/GenBank/DDBJ whole genome shotgun (WGS) entry which is preliminary data.</text>
</comment>